<feature type="region of interest" description="Disordered" evidence="1">
    <location>
        <begin position="29"/>
        <end position="64"/>
    </location>
</feature>
<dbReference type="AlphaFoldDB" id="H2YGJ7"/>
<proteinExistence type="predicted"/>
<dbReference type="Ensembl" id="ENSCSAVT00000004510.1">
    <property type="protein sequence ID" value="ENSCSAVP00000004446.1"/>
    <property type="gene ID" value="ENSCSAVG00000002633.1"/>
</dbReference>
<evidence type="ECO:0000313" key="3">
    <source>
        <dbReference type="Proteomes" id="UP000007875"/>
    </source>
</evidence>
<name>H2YGJ7_CIOSA</name>
<organism evidence="2 3">
    <name type="scientific">Ciona savignyi</name>
    <name type="common">Pacific transparent sea squirt</name>
    <dbReference type="NCBI Taxonomy" id="51511"/>
    <lineage>
        <taxon>Eukaryota</taxon>
        <taxon>Metazoa</taxon>
        <taxon>Chordata</taxon>
        <taxon>Tunicata</taxon>
        <taxon>Ascidiacea</taxon>
        <taxon>Phlebobranchia</taxon>
        <taxon>Cionidae</taxon>
        <taxon>Ciona</taxon>
    </lineage>
</organism>
<accession>H2YGJ7</accession>
<protein>
    <submittedName>
        <fullName evidence="2">Uncharacterized protein</fullName>
    </submittedName>
</protein>
<evidence type="ECO:0000256" key="1">
    <source>
        <dbReference type="SAM" id="MobiDB-lite"/>
    </source>
</evidence>
<reference evidence="2" key="2">
    <citation type="submission" date="2025-08" db="UniProtKB">
        <authorList>
            <consortium name="Ensembl"/>
        </authorList>
    </citation>
    <scope>IDENTIFICATION</scope>
</reference>
<dbReference type="Proteomes" id="UP000007875">
    <property type="component" value="Unassembled WGS sequence"/>
</dbReference>
<reference evidence="2" key="3">
    <citation type="submission" date="2025-09" db="UniProtKB">
        <authorList>
            <consortium name="Ensembl"/>
        </authorList>
    </citation>
    <scope>IDENTIFICATION</scope>
</reference>
<dbReference type="GeneTree" id="ENSGT00940000155524"/>
<sequence>MTSACKNDDLFRNMNSLLGNTLDLRGIEASGAVPPSTTAPYTTWSSQSGSPNKSSTGLQHGGNKEISNLLNKFSEISVTTNKESNQSSFSKLLKQQAGDCDVASAPKANSDVQQRLKDLQNPIFTLRRSMSEGSATTHLHQKGYSHQDLQALNDYYADQAKMEFDAKIR</sequence>
<evidence type="ECO:0000313" key="2">
    <source>
        <dbReference type="Ensembl" id="ENSCSAVP00000004446.1"/>
    </source>
</evidence>
<dbReference type="HOGENOM" id="CLU_1582106_0_0_1"/>
<reference evidence="3" key="1">
    <citation type="submission" date="2003-08" db="EMBL/GenBank/DDBJ databases">
        <authorList>
            <person name="Birren B."/>
            <person name="Nusbaum C."/>
            <person name="Abebe A."/>
            <person name="Abouelleil A."/>
            <person name="Adekoya E."/>
            <person name="Ait-zahra M."/>
            <person name="Allen N."/>
            <person name="Allen T."/>
            <person name="An P."/>
            <person name="Anderson M."/>
            <person name="Anderson S."/>
            <person name="Arachchi H."/>
            <person name="Armbruster J."/>
            <person name="Bachantsang P."/>
            <person name="Baldwin J."/>
            <person name="Barry A."/>
            <person name="Bayul T."/>
            <person name="Blitshsteyn B."/>
            <person name="Bloom T."/>
            <person name="Blye J."/>
            <person name="Boguslavskiy L."/>
            <person name="Borowsky M."/>
            <person name="Boukhgalter B."/>
            <person name="Brunache A."/>
            <person name="Butler J."/>
            <person name="Calixte N."/>
            <person name="Calvo S."/>
            <person name="Camarata J."/>
            <person name="Campo K."/>
            <person name="Chang J."/>
            <person name="Cheshatsang Y."/>
            <person name="Citroen M."/>
            <person name="Collymore A."/>
            <person name="Considine T."/>
            <person name="Cook A."/>
            <person name="Cooke P."/>
            <person name="Corum B."/>
            <person name="Cuomo C."/>
            <person name="David R."/>
            <person name="Dawoe T."/>
            <person name="Degray S."/>
            <person name="Dodge S."/>
            <person name="Dooley K."/>
            <person name="Dorje P."/>
            <person name="Dorjee K."/>
            <person name="Dorris L."/>
            <person name="Duffey N."/>
            <person name="Dupes A."/>
            <person name="Elkins T."/>
            <person name="Engels R."/>
            <person name="Erickson J."/>
            <person name="Farina A."/>
            <person name="Faro S."/>
            <person name="Ferreira P."/>
            <person name="Fischer H."/>
            <person name="Fitzgerald M."/>
            <person name="Foley K."/>
            <person name="Gage D."/>
            <person name="Galagan J."/>
            <person name="Gearin G."/>
            <person name="Gnerre S."/>
            <person name="Gnirke A."/>
            <person name="Goyette A."/>
            <person name="Graham J."/>
            <person name="Grandbois E."/>
            <person name="Gyaltsen K."/>
            <person name="Hafez N."/>
            <person name="Hagopian D."/>
            <person name="Hagos B."/>
            <person name="Hall J."/>
            <person name="Hatcher B."/>
            <person name="Heller A."/>
            <person name="Higgins H."/>
            <person name="Honan T."/>
            <person name="Horn A."/>
            <person name="Houde N."/>
            <person name="Hughes L."/>
            <person name="Hulme W."/>
            <person name="Husby E."/>
            <person name="Iliev I."/>
            <person name="Jaffe D."/>
            <person name="Jones C."/>
            <person name="Kamal M."/>
            <person name="Kamat A."/>
            <person name="Kamvysselis M."/>
            <person name="Karlsson E."/>
            <person name="Kells C."/>
            <person name="Kieu A."/>
            <person name="Kisner P."/>
            <person name="Kodira C."/>
            <person name="Kulbokas E."/>
            <person name="Labutti K."/>
            <person name="Lama D."/>
            <person name="Landers T."/>
            <person name="Leger J."/>
            <person name="Levine S."/>
            <person name="Lewis D."/>
            <person name="Lewis T."/>
            <person name="Lindblad-toh K."/>
            <person name="Liu X."/>
            <person name="Lokyitsang T."/>
            <person name="Lokyitsang Y."/>
            <person name="Lucien O."/>
            <person name="Lui A."/>
            <person name="Ma L.J."/>
            <person name="Mabbitt R."/>
            <person name="Macdonald J."/>
            <person name="Maclean C."/>
            <person name="Major J."/>
            <person name="Manning J."/>
            <person name="Marabella R."/>
            <person name="Maru K."/>
            <person name="Matthews C."/>
            <person name="Mauceli E."/>
            <person name="Mccarthy M."/>
            <person name="Mcdonough S."/>
            <person name="Mcghee T."/>
            <person name="Meldrim J."/>
            <person name="Meneus L."/>
            <person name="Mesirov J."/>
            <person name="Mihalev A."/>
            <person name="Mihova T."/>
            <person name="Mikkelsen T."/>
            <person name="Mlenga V."/>
            <person name="Moru K."/>
            <person name="Mozes J."/>
            <person name="Mulrain L."/>
            <person name="Munson G."/>
            <person name="Naylor J."/>
            <person name="Newes C."/>
            <person name="Nguyen C."/>
            <person name="Nguyen N."/>
            <person name="Nguyen T."/>
            <person name="Nicol R."/>
            <person name="Nielsen C."/>
            <person name="Nizzari M."/>
            <person name="Norbu C."/>
            <person name="Norbu N."/>
            <person name="O'donnell P."/>
            <person name="Okoawo O."/>
            <person name="O'leary S."/>
            <person name="Omotosho B."/>
            <person name="O'neill K."/>
            <person name="Osman S."/>
            <person name="Parker S."/>
            <person name="Perrin D."/>
            <person name="Phunkhang P."/>
            <person name="Piqani B."/>
            <person name="Purcell S."/>
            <person name="Rachupka T."/>
            <person name="Ramasamy U."/>
            <person name="Rameau R."/>
            <person name="Ray V."/>
            <person name="Raymond C."/>
            <person name="Retta R."/>
            <person name="Richardson S."/>
            <person name="Rise C."/>
            <person name="Rodriguez J."/>
            <person name="Rogers J."/>
            <person name="Rogov P."/>
            <person name="Rutman M."/>
            <person name="Schupbach R."/>
            <person name="Seaman C."/>
            <person name="Settipalli S."/>
            <person name="Sharpe T."/>
            <person name="Sheridan J."/>
            <person name="Sherpa N."/>
            <person name="Shi J."/>
            <person name="Smirnov S."/>
            <person name="Smith C."/>
            <person name="Sougnez C."/>
            <person name="Spencer B."/>
            <person name="Stalker J."/>
            <person name="Stange-thomann N."/>
            <person name="Stavropoulos S."/>
            <person name="Stetson K."/>
            <person name="Stone C."/>
            <person name="Stone S."/>
            <person name="Stubbs M."/>
            <person name="Talamas J."/>
            <person name="Tchuinga P."/>
            <person name="Tenzing P."/>
            <person name="Tesfaye S."/>
            <person name="Theodore J."/>
            <person name="Thoulutsang Y."/>
            <person name="Topham K."/>
            <person name="Towey S."/>
            <person name="Tsamla T."/>
            <person name="Tsomo N."/>
            <person name="Vallee D."/>
            <person name="Vassiliev H."/>
            <person name="Venkataraman V."/>
            <person name="Vinson J."/>
            <person name="Vo A."/>
            <person name="Wade C."/>
            <person name="Wang S."/>
            <person name="Wangchuk T."/>
            <person name="Wangdi T."/>
            <person name="Whittaker C."/>
            <person name="Wilkinson J."/>
            <person name="Wu Y."/>
            <person name="Wyman D."/>
            <person name="Yadav S."/>
            <person name="Yang S."/>
            <person name="Yang X."/>
            <person name="Yeager S."/>
            <person name="Yee E."/>
            <person name="Young G."/>
            <person name="Zainoun J."/>
            <person name="Zembeck L."/>
            <person name="Zimmer A."/>
            <person name="Zody M."/>
            <person name="Lander E."/>
        </authorList>
    </citation>
    <scope>NUCLEOTIDE SEQUENCE [LARGE SCALE GENOMIC DNA]</scope>
</reference>
<keyword evidence="3" id="KW-1185">Reference proteome</keyword>
<feature type="compositionally biased region" description="Polar residues" evidence="1">
    <location>
        <begin position="35"/>
        <end position="58"/>
    </location>
</feature>